<name>A0A0D7AIT6_9AGAR</name>
<accession>A0A0D7AIT6</accession>
<feature type="region of interest" description="Disordered" evidence="1">
    <location>
        <begin position="257"/>
        <end position="393"/>
    </location>
</feature>
<feature type="region of interest" description="Disordered" evidence="1">
    <location>
        <begin position="452"/>
        <end position="529"/>
    </location>
</feature>
<organism evidence="2 3">
    <name type="scientific">Fistulina hepatica ATCC 64428</name>
    <dbReference type="NCBI Taxonomy" id="1128425"/>
    <lineage>
        <taxon>Eukaryota</taxon>
        <taxon>Fungi</taxon>
        <taxon>Dikarya</taxon>
        <taxon>Basidiomycota</taxon>
        <taxon>Agaricomycotina</taxon>
        <taxon>Agaricomycetes</taxon>
        <taxon>Agaricomycetidae</taxon>
        <taxon>Agaricales</taxon>
        <taxon>Fistulinaceae</taxon>
        <taxon>Fistulina</taxon>
    </lineage>
</organism>
<evidence type="ECO:0000256" key="1">
    <source>
        <dbReference type="SAM" id="MobiDB-lite"/>
    </source>
</evidence>
<dbReference type="Proteomes" id="UP000054144">
    <property type="component" value="Unassembled WGS sequence"/>
</dbReference>
<dbReference type="OrthoDB" id="3437960at2759"/>
<dbReference type="EMBL" id="KN881648">
    <property type="protein sequence ID" value="KIY51765.1"/>
    <property type="molecule type" value="Genomic_DNA"/>
</dbReference>
<reference evidence="2 3" key="1">
    <citation type="journal article" date="2015" name="Fungal Genet. Biol.">
        <title>Evolution of novel wood decay mechanisms in Agaricales revealed by the genome sequences of Fistulina hepatica and Cylindrobasidium torrendii.</title>
        <authorList>
            <person name="Floudas D."/>
            <person name="Held B.W."/>
            <person name="Riley R."/>
            <person name="Nagy L.G."/>
            <person name="Koehler G."/>
            <person name="Ransdell A.S."/>
            <person name="Younus H."/>
            <person name="Chow J."/>
            <person name="Chiniquy J."/>
            <person name="Lipzen A."/>
            <person name="Tritt A."/>
            <person name="Sun H."/>
            <person name="Haridas S."/>
            <person name="LaButti K."/>
            <person name="Ohm R.A."/>
            <person name="Kues U."/>
            <person name="Blanchette R.A."/>
            <person name="Grigoriev I.V."/>
            <person name="Minto R.E."/>
            <person name="Hibbett D.S."/>
        </authorList>
    </citation>
    <scope>NUCLEOTIDE SEQUENCE [LARGE SCALE GENOMIC DNA]</scope>
    <source>
        <strain evidence="2 3">ATCC 64428</strain>
    </source>
</reference>
<keyword evidence="3" id="KW-1185">Reference proteome</keyword>
<feature type="compositionally biased region" description="Low complexity" evidence="1">
    <location>
        <begin position="488"/>
        <end position="519"/>
    </location>
</feature>
<evidence type="ECO:0000313" key="2">
    <source>
        <dbReference type="EMBL" id="KIY51765.1"/>
    </source>
</evidence>
<dbReference type="AlphaFoldDB" id="A0A0D7AIT6"/>
<proteinExistence type="predicted"/>
<feature type="compositionally biased region" description="Polar residues" evidence="1">
    <location>
        <begin position="359"/>
        <end position="368"/>
    </location>
</feature>
<feature type="compositionally biased region" description="Polar residues" evidence="1">
    <location>
        <begin position="257"/>
        <end position="298"/>
    </location>
</feature>
<sequence>MTSQDDFLDEQLVIVSNGVGVPNLKVSPADVDGPDPSQSLNLSGNDLFSMGNAGVSLDSPSPFWGGGWRPGTPDMSASLLGPHSFELTSDVNYPGKAASYTSSPSSSLPMTPLTQHMNDFSLEETSTKEMDNLILSSTHDDPNDEPIVFDGFARGRGLSRARSIHGSHMLQPTSVHSSSLDLGEGRMFDEFINPDAVDSGLAPDWSSSSVPPSSADDAANTSMSIDAFTSISSDNAPISTDSDALFTELGREITRAESITRSQQQRPPVQRLQIDQQQPLSPTQPSCGVSPYPSSSLVAGSHYRPPPSPSFAQSSISPAFLDAPPSDISSSATPGHGRRHSHAGTSPTSGSPRGRSHFRNYSASVSRKSSPYPRPEELSSPPESSSSCGDFLTVPDFGLGTGSTTLSRRRSASAAEGIPHHPAILDAKAGLGRSGTMPNRALSPYGRLCPASPTWDTSPASSRSASPLPPSNRSRDPSPMPPQGRGLSPASGSASWSSRNPSPMPSGSRNSSPRSPNYSGEPGKYYKDPQNGLLSEQIVKEQVGSDAIKSASKSRRTREAQFQCEICSSTFTARHNLTRVNANRCRSYEFAYGEDTVGMPEMWACIRDGRDQKPTRREM</sequence>
<feature type="compositionally biased region" description="Low complexity" evidence="1">
    <location>
        <begin position="378"/>
        <end position="387"/>
    </location>
</feature>
<evidence type="ECO:0000313" key="3">
    <source>
        <dbReference type="Proteomes" id="UP000054144"/>
    </source>
</evidence>
<protein>
    <recommendedName>
        <fullName evidence="4">C2H2-type domain-containing protein</fullName>
    </recommendedName>
</protein>
<evidence type="ECO:0008006" key="4">
    <source>
        <dbReference type="Google" id="ProtNLM"/>
    </source>
</evidence>
<gene>
    <name evidence="2" type="ORF">FISHEDRAFT_56442</name>
</gene>